<keyword evidence="2" id="KW-0863">Zinc-finger</keyword>
<gene>
    <name evidence="6" type="ORF">DPMN_026379</name>
</gene>
<dbReference type="SUPFAM" id="SSF57903">
    <property type="entry name" value="FYVE/PHD zinc finger"/>
    <property type="match status" value="1"/>
</dbReference>
<feature type="region of interest" description="Disordered" evidence="4">
    <location>
        <begin position="70"/>
        <end position="174"/>
    </location>
</feature>
<dbReference type="InterPro" id="IPR013083">
    <property type="entry name" value="Znf_RING/FYVE/PHD"/>
</dbReference>
<evidence type="ECO:0000256" key="4">
    <source>
        <dbReference type="SAM" id="MobiDB-lite"/>
    </source>
</evidence>
<reference evidence="6" key="2">
    <citation type="submission" date="2020-11" db="EMBL/GenBank/DDBJ databases">
        <authorList>
            <person name="McCartney M.A."/>
            <person name="Auch B."/>
            <person name="Kono T."/>
            <person name="Mallez S."/>
            <person name="Becker A."/>
            <person name="Gohl D.M."/>
            <person name="Silverstein K.A.T."/>
            <person name="Koren S."/>
            <person name="Bechman K.B."/>
            <person name="Herman A."/>
            <person name="Abrahante J.E."/>
            <person name="Garbe J."/>
        </authorList>
    </citation>
    <scope>NUCLEOTIDE SEQUENCE</scope>
    <source>
        <strain evidence="6">Duluth1</strain>
        <tissue evidence="6">Whole animal</tissue>
    </source>
</reference>
<dbReference type="Gene3D" id="3.30.40.10">
    <property type="entry name" value="Zinc/RING finger domain, C3HC4 (zinc finger)"/>
    <property type="match status" value="1"/>
</dbReference>
<evidence type="ECO:0000259" key="5">
    <source>
        <dbReference type="SMART" id="SM00249"/>
    </source>
</evidence>
<organism evidence="6 7">
    <name type="scientific">Dreissena polymorpha</name>
    <name type="common">Zebra mussel</name>
    <name type="synonym">Mytilus polymorpha</name>
    <dbReference type="NCBI Taxonomy" id="45954"/>
    <lineage>
        <taxon>Eukaryota</taxon>
        <taxon>Metazoa</taxon>
        <taxon>Spiralia</taxon>
        <taxon>Lophotrochozoa</taxon>
        <taxon>Mollusca</taxon>
        <taxon>Bivalvia</taxon>
        <taxon>Autobranchia</taxon>
        <taxon>Heteroconchia</taxon>
        <taxon>Euheterodonta</taxon>
        <taxon>Imparidentia</taxon>
        <taxon>Neoheterodontei</taxon>
        <taxon>Myida</taxon>
        <taxon>Dreissenoidea</taxon>
        <taxon>Dreissenidae</taxon>
        <taxon>Dreissena</taxon>
    </lineage>
</organism>
<evidence type="ECO:0000256" key="3">
    <source>
        <dbReference type="ARBA" id="ARBA00022833"/>
    </source>
</evidence>
<evidence type="ECO:0000313" key="7">
    <source>
        <dbReference type="Proteomes" id="UP000828390"/>
    </source>
</evidence>
<dbReference type="AlphaFoldDB" id="A0A9D4LT42"/>
<accession>A0A9D4LT42</accession>
<feature type="domain" description="Zinc finger PHD-type" evidence="5">
    <location>
        <begin position="190"/>
        <end position="243"/>
    </location>
</feature>
<dbReference type="CDD" id="cd15489">
    <property type="entry name" value="PHD_SF"/>
    <property type="match status" value="1"/>
</dbReference>
<keyword evidence="1" id="KW-0479">Metal-binding</keyword>
<dbReference type="InterPro" id="IPR011011">
    <property type="entry name" value="Znf_FYVE_PHD"/>
</dbReference>
<sequence length="243" mass="27653">MQPVLQNDIQEPCSTEISIETQNEDTAHRAMPTANASTSNVVGSATSTLTVIPTATMRNQSYISPAFKLLSLPKPNAPKPTKRSTERLPKALSGQKTLEMFEEREKRKEAEQLAKMKRKEEREQKRKEKLESKERKKPDREQKKRERKQKVSTKNQKRKQKVSDSSSSDKDRQVRVRYMDSDDSMDELNACPGCRSDEGAAGEWIRCSSCGSAWHITCTGDAMILEIPAEQVCNYPFHCERCL</sequence>
<evidence type="ECO:0000256" key="2">
    <source>
        <dbReference type="ARBA" id="ARBA00022771"/>
    </source>
</evidence>
<evidence type="ECO:0000256" key="1">
    <source>
        <dbReference type="ARBA" id="ARBA00022723"/>
    </source>
</evidence>
<name>A0A9D4LT42_DREPO</name>
<dbReference type="Proteomes" id="UP000828390">
    <property type="component" value="Unassembled WGS sequence"/>
</dbReference>
<reference evidence="6" key="1">
    <citation type="journal article" date="2019" name="bioRxiv">
        <title>The Genome of the Zebra Mussel, Dreissena polymorpha: A Resource for Invasive Species Research.</title>
        <authorList>
            <person name="McCartney M.A."/>
            <person name="Auch B."/>
            <person name="Kono T."/>
            <person name="Mallez S."/>
            <person name="Zhang Y."/>
            <person name="Obille A."/>
            <person name="Becker A."/>
            <person name="Abrahante J.E."/>
            <person name="Garbe J."/>
            <person name="Badalamenti J.P."/>
            <person name="Herman A."/>
            <person name="Mangelson H."/>
            <person name="Liachko I."/>
            <person name="Sullivan S."/>
            <person name="Sone E.D."/>
            <person name="Koren S."/>
            <person name="Silverstein K.A.T."/>
            <person name="Beckman K.B."/>
            <person name="Gohl D.M."/>
        </authorList>
    </citation>
    <scope>NUCLEOTIDE SEQUENCE</scope>
    <source>
        <strain evidence="6">Duluth1</strain>
        <tissue evidence="6">Whole animal</tissue>
    </source>
</reference>
<feature type="compositionally biased region" description="Basic residues" evidence="4">
    <location>
        <begin position="145"/>
        <end position="160"/>
    </location>
</feature>
<comment type="caution">
    <text evidence="6">The sequence shown here is derived from an EMBL/GenBank/DDBJ whole genome shotgun (WGS) entry which is preliminary data.</text>
</comment>
<evidence type="ECO:0000313" key="6">
    <source>
        <dbReference type="EMBL" id="KAH3863394.1"/>
    </source>
</evidence>
<dbReference type="GO" id="GO:0008270">
    <property type="term" value="F:zinc ion binding"/>
    <property type="evidence" value="ECO:0007669"/>
    <property type="project" value="UniProtKB-KW"/>
</dbReference>
<dbReference type="SMART" id="SM00249">
    <property type="entry name" value="PHD"/>
    <property type="match status" value="1"/>
</dbReference>
<dbReference type="InterPro" id="IPR001965">
    <property type="entry name" value="Znf_PHD"/>
</dbReference>
<protein>
    <recommendedName>
        <fullName evidence="5">Zinc finger PHD-type domain-containing protein</fullName>
    </recommendedName>
</protein>
<keyword evidence="3" id="KW-0862">Zinc</keyword>
<proteinExistence type="predicted"/>
<dbReference type="EMBL" id="JAIWYP010000002">
    <property type="protein sequence ID" value="KAH3863394.1"/>
    <property type="molecule type" value="Genomic_DNA"/>
</dbReference>
<keyword evidence="7" id="KW-1185">Reference proteome</keyword>
<feature type="compositionally biased region" description="Basic and acidic residues" evidence="4">
    <location>
        <begin position="99"/>
        <end position="144"/>
    </location>
</feature>